<evidence type="ECO:0000313" key="3">
    <source>
        <dbReference type="Proteomes" id="UP000018817"/>
    </source>
</evidence>
<evidence type="ECO:0000256" key="1">
    <source>
        <dbReference type="SAM" id="MobiDB-lite"/>
    </source>
</evidence>
<dbReference type="RefSeq" id="XP_008895722.1">
    <property type="nucleotide sequence ID" value="XM_008897474.1"/>
</dbReference>
<reference evidence="3" key="1">
    <citation type="submission" date="2011-12" db="EMBL/GenBank/DDBJ databases">
        <authorList>
            <consortium name="The Broad Institute Genome Sequencing Platform"/>
            <person name="Russ C."/>
            <person name="Tyler B."/>
            <person name="Panabieres F."/>
            <person name="Shan W."/>
            <person name="Tripathy S."/>
            <person name="Grunwald N."/>
            <person name="Machado M."/>
            <person name="Young S.K."/>
            <person name="Zeng Q."/>
            <person name="Gargeya S."/>
            <person name="Fitzgerald M."/>
            <person name="Haas B."/>
            <person name="Abouelleil A."/>
            <person name="Alvarado L."/>
            <person name="Arachchi H.M."/>
            <person name="Berlin A."/>
            <person name="Chapman S.B."/>
            <person name="Gearin G."/>
            <person name="Goldberg J."/>
            <person name="Griggs A."/>
            <person name="Gujja S."/>
            <person name="Hansen M."/>
            <person name="Heiman D."/>
            <person name="Howarth C."/>
            <person name="Larimer J."/>
            <person name="Lui A."/>
            <person name="MacDonald P.J.P."/>
            <person name="McCowen C."/>
            <person name="Montmayeur A."/>
            <person name="Murphy C."/>
            <person name="Neiman D."/>
            <person name="Pearson M."/>
            <person name="Priest M."/>
            <person name="Roberts A."/>
            <person name="Saif S."/>
            <person name="Shea T."/>
            <person name="Sisk P."/>
            <person name="Stolte C."/>
            <person name="Sykes S."/>
            <person name="Wortman J."/>
            <person name="Nusbaum C."/>
            <person name="Birren B."/>
        </authorList>
    </citation>
    <scope>NUCLEOTIDE SEQUENCE [LARGE SCALE GENOMIC DNA]</scope>
    <source>
        <strain evidence="3">INRA-310</strain>
    </source>
</reference>
<dbReference type="Proteomes" id="UP000018817">
    <property type="component" value="Unassembled WGS sequence"/>
</dbReference>
<proteinExistence type="predicted"/>
<dbReference type="EMBL" id="KI669565">
    <property type="protein sequence ID" value="ETN19461.1"/>
    <property type="molecule type" value="Genomic_DNA"/>
</dbReference>
<gene>
    <name evidence="2" type="ORF">PPTG_21463</name>
</gene>
<organism evidence="2 3">
    <name type="scientific">Phytophthora nicotianae (strain INRA-310)</name>
    <name type="common">Phytophthora parasitica</name>
    <dbReference type="NCBI Taxonomy" id="761204"/>
    <lineage>
        <taxon>Eukaryota</taxon>
        <taxon>Sar</taxon>
        <taxon>Stramenopiles</taxon>
        <taxon>Oomycota</taxon>
        <taxon>Peronosporomycetes</taxon>
        <taxon>Peronosporales</taxon>
        <taxon>Peronosporaceae</taxon>
        <taxon>Phytophthora</taxon>
    </lineage>
</organism>
<evidence type="ECO:0000313" key="2">
    <source>
        <dbReference type="EMBL" id="ETN19461.1"/>
    </source>
</evidence>
<sequence length="47" mass="4904">MSTTASASSTEIELSPGEVNGQQQCHLPATPEMVYESEEAAEAAIHA</sequence>
<name>W2R2J2_PHYN3</name>
<feature type="region of interest" description="Disordered" evidence="1">
    <location>
        <begin position="1"/>
        <end position="24"/>
    </location>
</feature>
<dbReference type="AlphaFoldDB" id="W2R2J2"/>
<dbReference type="GeneID" id="20190062"/>
<protein>
    <submittedName>
        <fullName evidence="2">Uncharacterized protein</fullName>
    </submittedName>
</protein>
<feature type="compositionally biased region" description="Low complexity" evidence="1">
    <location>
        <begin position="1"/>
        <end position="10"/>
    </location>
</feature>
<reference evidence="2 3" key="2">
    <citation type="submission" date="2013-11" db="EMBL/GenBank/DDBJ databases">
        <title>The Genome Sequence of Phytophthora parasitica INRA-310.</title>
        <authorList>
            <consortium name="The Broad Institute Genomics Platform"/>
            <person name="Russ C."/>
            <person name="Tyler B."/>
            <person name="Panabieres F."/>
            <person name="Shan W."/>
            <person name="Tripathy S."/>
            <person name="Grunwald N."/>
            <person name="Machado M."/>
            <person name="Johnson C.S."/>
            <person name="Arredondo F."/>
            <person name="Hong C."/>
            <person name="Coffey M."/>
            <person name="Young S.K."/>
            <person name="Zeng Q."/>
            <person name="Gargeya S."/>
            <person name="Fitzgerald M."/>
            <person name="Abouelleil A."/>
            <person name="Alvarado L."/>
            <person name="Chapman S.B."/>
            <person name="Gainer-Dewar J."/>
            <person name="Goldberg J."/>
            <person name="Griggs A."/>
            <person name="Gujja S."/>
            <person name="Hansen M."/>
            <person name="Howarth C."/>
            <person name="Imamovic A."/>
            <person name="Ireland A."/>
            <person name="Larimer J."/>
            <person name="McCowan C."/>
            <person name="Murphy C."/>
            <person name="Pearson M."/>
            <person name="Poon T.W."/>
            <person name="Priest M."/>
            <person name="Roberts A."/>
            <person name="Saif S."/>
            <person name="Shea T."/>
            <person name="Sykes S."/>
            <person name="Wortman J."/>
            <person name="Nusbaum C."/>
            <person name="Birren B."/>
        </authorList>
    </citation>
    <scope>NUCLEOTIDE SEQUENCE [LARGE SCALE GENOMIC DNA]</scope>
    <source>
        <strain evidence="2 3">INRA-310</strain>
    </source>
</reference>
<dbReference type="VEuPathDB" id="FungiDB:PPTG_21463"/>
<accession>W2R2J2</accession>